<sequence>MAVWAVVAFAACWLVMGLGPLSFLGAVAPFFLAVYFWRRSKGWSLVFGLVNPLVLTAILPVTGYFRGTAALHFHGLPGPGSFNLDRETRLPKIGGGCVVDGSEWLGDDWHNFVLRGCVSVFGPMKGTPSGPYPDEEVLRGPWPEAEWVKVADFNKGEILVGSKSRKVPQGQRLLKAYAPWAEEQQASPPDPMWDDEEFAIRLQAKDFGGGAFAVRIGTAYAGAPLETTILFAGEPARVVGYFWPKESRSRVPRFPPVRPGT</sequence>
<gene>
    <name evidence="2" type="ORF">WKV53_09670</name>
</gene>
<evidence type="ECO:0000313" key="3">
    <source>
        <dbReference type="Proteomes" id="UP001371305"/>
    </source>
</evidence>
<feature type="transmembrane region" description="Helical" evidence="1">
    <location>
        <begin position="43"/>
        <end position="65"/>
    </location>
</feature>
<keyword evidence="1" id="KW-1133">Transmembrane helix</keyword>
<reference evidence="2 3" key="1">
    <citation type="submission" date="2024-04" db="EMBL/GenBank/DDBJ databases">
        <title>Luteolibacter sp. isolated from soil.</title>
        <authorList>
            <person name="An J."/>
        </authorList>
    </citation>
    <scope>NUCLEOTIDE SEQUENCE [LARGE SCALE GENOMIC DNA]</scope>
    <source>
        <strain evidence="2 3">Y139</strain>
    </source>
</reference>
<keyword evidence="1" id="KW-0812">Transmembrane</keyword>
<dbReference type="EMBL" id="JBBUKT010000003">
    <property type="protein sequence ID" value="MEK7950764.1"/>
    <property type="molecule type" value="Genomic_DNA"/>
</dbReference>
<keyword evidence="3" id="KW-1185">Reference proteome</keyword>
<proteinExistence type="predicted"/>
<organism evidence="2 3">
    <name type="scientific">Luteolibacter soli</name>
    <dbReference type="NCBI Taxonomy" id="3135280"/>
    <lineage>
        <taxon>Bacteria</taxon>
        <taxon>Pseudomonadati</taxon>
        <taxon>Verrucomicrobiota</taxon>
        <taxon>Verrucomicrobiia</taxon>
        <taxon>Verrucomicrobiales</taxon>
        <taxon>Verrucomicrobiaceae</taxon>
        <taxon>Luteolibacter</taxon>
    </lineage>
</organism>
<dbReference type="Proteomes" id="UP001371305">
    <property type="component" value="Unassembled WGS sequence"/>
</dbReference>
<name>A0ABU9AUY4_9BACT</name>
<evidence type="ECO:0000313" key="2">
    <source>
        <dbReference type="EMBL" id="MEK7950764.1"/>
    </source>
</evidence>
<evidence type="ECO:0008006" key="4">
    <source>
        <dbReference type="Google" id="ProtNLM"/>
    </source>
</evidence>
<comment type="caution">
    <text evidence="2">The sequence shown here is derived from an EMBL/GenBank/DDBJ whole genome shotgun (WGS) entry which is preliminary data.</text>
</comment>
<keyword evidence="1" id="KW-0472">Membrane</keyword>
<feature type="transmembrane region" description="Helical" evidence="1">
    <location>
        <begin position="6"/>
        <end position="36"/>
    </location>
</feature>
<accession>A0ABU9AUY4</accession>
<protein>
    <recommendedName>
        <fullName evidence="4">DUF4131 domain-containing protein</fullName>
    </recommendedName>
</protein>
<evidence type="ECO:0000256" key="1">
    <source>
        <dbReference type="SAM" id="Phobius"/>
    </source>
</evidence>